<evidence type="ECO:0000313" key="2">
    <source>
        <dbReference type="EMBL" id="CAE7672417.1"/>
    </source>
</evidence>
<proteinExistence type="predicted"/>
<evidence type="ECO:0000256" key="1">
    <source>
        <dbReference type="SAM" id="MobiDB-lite"/>
    </source>
</evidence>
<organism evidence="2 3">
    <name type="scientific">Symbiodinium pilosum</name>
    <name type="common">Dinoflagellate</name>
    <dbReference type="NCBI Taxonomy" id="2952"/>
    <lineage>
        <taxon>Eukaryota</taxon>
        <taxon>Sar</taxon>
        <taxon>Alveolata</taxon>
        <taxon>Dinophyceae</taxon>
        <taxon>Suessiales</taxon>
        <taxon>Symbiodiniaceae</taxon>
        <taxon>Symbiodinium</taxon>
    </lineage>
</organism>
<feature type="region of interest" description="Disordered" evidence="1">
    <location>
        <begin position="369"/>
        <end position="410"/>
    </location>
</feature>
<dbReference type="Proteomes" id="UP000649617">
    <property type="component" value="Unassembled WGS sequence"/>
</dbReference>
<dbReference type="EMBL" id="CAJNIZ010043905">
    <property type="protein sequence ID" value="CAE7672417.1"/>
    <property type="molecule type" value="Genomic_DNA"/>
</dbReference>
<name>A0A812WEM4_SYMPI</name>
<feature type="region of interest" description="Disordered" evidence="1">
    <location>
        <begin position="93"/>
        <end position="119"/>
    </location>
</feature>
<keyword evidence="3" id="KW-1185">Reference proteome</keyword>
<sequence>MDLYEENLGGEAEDGPQKVRVVPYGVRTRYTKPVYKFRDEITVAFLESKIVEAWREHEATYGSPLEGDEDVVFPDGTSRKLFSIVPRQRLRRKSHAEQLPVGSGRAAASTSPVEVRGPDEGNSEMEVWIVVYSSNRELIGSQVSSSSEVPTVRVGGQAYKIFAKDGQVLVVRGCSALEAPGVSQEVLPKTTAELGGERDIRVLPVLFDAAEERWRTLSEGLPDFEEVEFEDFPLQGPRTMYRDARQLRRLGMSFVQHHESWLKKSGVRVADRSVFEHASLCRVLDYMTSYDQLNLPALASAEALNRRRSLIEIAHQRPEAPTCEAAEEIMGVREAVDGSVVDPALTQHAAKRQAAKAEVLKQTRLAAEERKHLRQRGEEEEKGGKGNGKAKNKTGQEVPPESSQEEDACGSLQGAALRQLLAKKAGSPYAGVLPGQLASYVRERLSLPRDQTAPVSLDDLLPEVERRQLQNFKSEMMLSDEEIAGVLEKGLENDRYMDPQLEGGGKKYHGFIADLVQSKLVGFTTHPRVQVGAFVVTKKAQKQRLIVDARRTNKLFRKPPSTRLGSMDSWARIELEGENGLFMAQEDVRDYFYRLRIDKDLGEYFCFPKIDPLLLKEQLGYLPEEVARLVDESQADIHPHMSVLPMGFAWAFHLAHMAHVELAARTLPKSLLIQDRRPAPVMGFEEGSCRQALLIYADNSNHLGVDRDQVSDDQQAMLAALHDHGLSTHDLVESSTMCESLGVRIDGLSGTVQSTPSRDHRLDQALLACSGRVAFSGEELQVLVGHMTMRALLRRGLLSVLRHVYQFIQECYEHRTRLWPSVVREIELFRCLMVLGVGDMRAEWSDRVFCTDACLSGYAVMSRKLSRNLVRSVGAEDERWRFYRAPGSNVAPRETALLGLDVFEDVDTVRPRVDGEVFGDLTVDDSFPEVPVKVLRQEDWRMLWRAPFRHKEPVHLLECRSILATMKHVARDSKKHGQRVLILNDNMGVVLAVMKGRCSSFSLLCLLRRIWAHSLASGVRLSVRWVASELNVADRDSRAWEKASRKEEGRNLHEDRGQSGQQEVQEPTSARCGGEDGPKQEPFANQGAWAIFASNGPEGSRQEPGKATLACQGAGEEVRQEDEGQKLNMFYDFVAFHELPVTGEKDLDVALSDYADFLFLSGEDSSYGQKLQAALEFWRPEAAREGCLKLPRFKRSLKGWRRLAPTQTRLPMIEFVKGAISGVLIWAGKKEMALNNAGIYDEVSLLDDKRAPFLDHIFSSHVGVRLRQDGETANMWTFTAKEFLLNWRKAVKALQVEDCAISPYQNRHGGASRDHLMGLRSVLAIQRRGRWAVDSSARIYDKPGRLQQMVSKHGKWADFGEKVRLNFEEYYRNGTCPLPRGLTQRAEEAFRGKDHRVHFVKTHMCMYGTQWRKATELLIWRAQPFTLQTCHGRHVCERTGRKHLQLTGIAGAKFVTQQAQVYPRRFAEALLSGFFGNV</sequence>
<reference evidence="2" key="1">
    <citation type="submission" date="2021-02" db="EMBL/GenBank/DDBJ databases">
        <authorList>
            <person name="Dougan E. K."/>
            <person name="Rhodes N."/>
            <person name="Thang M."/>
            <person name="Chan C."/>
        </authorList>
    </citation>
    <scope>NUCLEOTIDE SEQUENCE</scope>
</reference>
<evidence type="ECO:0000313" key="3">
    <source>
        <dbReference type="Proteomes" id="UP000649617"/>
    </source>
</evidence>
<feature type="compositionally biased region" description="Basic and acidic residues" evidence="1">
    <location>
        <begin position="369"/>
        <end position="384"/>
    </location>
</feature>
<feature type="compositionally biased region" description="Polar residues" evidence="1">
    <location>
        <begin position="1058"/>
        <end position="1068"/>
    </location>
</feature>
<dbReference type="PANTHER" id="PTHR33050">
    <property type="entry name" value="REVERSE TRANSCRIPTASE DOMAIN-CONTAINING PROTEIN"/>
    <property type="match status" value="1"/>
</dbReference>
<protein>
    <submittedName>
        <fullName evidence="2">UPF1 protein</fullName>
    </submittedName>
</protein>
<dbReference type="PANTHER" id="PTHR33050:SF7">
    <property type="entry name" value="RIBONUCLEASE H"/>
    <property type="match status" value="1"/>
</dbReference>
<dbReference type="InterPro" id="IPR052055">
    <property type="entry name" value="Hepadnavirus_pol/RT"/>
</dbReference>
<gene>
    <name evidence="2" type="primary">UPF1</name>
    <name evidence="2" type="ORF">SPIL2461_LOCUS18572</name>
</gene>
<dbReference type="OrthoDB" id="441689at2759"/>
<feature type="compositionally biased region" description="Basic and acidic residues" evidence="1">
    <location>
        <begin position="1037"/>
        <end position="1057"/>
    </location>
</feature>
<accession>A0A812WEM4</accession>
<comment type="caution">
    <text evidence="2">The sequence shown here is derived from an EMBL/GenBank/DDBJ whole genome shotgun (WGS) entry which is preliminary data.</text>
</comment>
<feature type="region of interest" description="Disordered" evidence="1">
    <location>
        <begin position="1037"/>
        <end position="1079"/>
    </location>
</feature>